<dbReference type="InterPro" id="IPR000719">
    <property type="entry name" value="Prot_kinase_dom"/>
</dbReference>
<protein>
    <recommendedName>
        <fullName evidence="1">Protein kinase domain-containing protein</fullName>
    </recommendedName>
</protein>
<dbReference type="PROSITE" id="PS50011">
    <property type="entry name" value="PROTEIN_KINASE_DOM"/>
    <property type="match status" value="1"/>
</dbReference>
<dbReference type="SMART" id="SM00220">
    <property type="entry name" value="S_TKc"/>
    <property type="match status" value="1"/>
</dbReference>
<name>A0A6B2LHY3_9EUKA</name>
<evidence type="ECO:0000313" key="2">
    <source>
        <dbReference type="EMBL" id="NDV36420.1"/>
    </source>
</evidence>
<accession>A0A6B2LHY3</accession>
<dbReference type="PROSITE" id="PS00108">
    <property type="entry name" value="PROTEIN_KINASE_ST"/>
    <property type="match status" value="1"/>
</dbReference>
<dbReference type="SUPFAM" id="SSF56112">
    <property type="entry name" value="Protein kinase-like (PK-like)"/>
    <property type="match status" value="1"/>
</dbReference>
<dbReference type="GO" id="GO:0005524">
    <property type="term" value="F:ATP binding"/>
    <property type="evidence" value="ECO:0007669"/>
    <property type="project" value="InterPro"/>
</dbReference>
<dbReference type="AlphaFoldDB" id="A0A6B2LHY3"/>
<proteinExistence type="predicted"/>
<dbReference type="EMBL" id="GIBP01007451">
    <property type="protein sequence ID" value="NDV36420.1"/>
    <property type="molecule type" value="Transcribed_RNA"/>
</dbReference>
<dbReference type="InterPro" id="IPR008271">
    <property type="entry name" value="Ser/Thr_kinase_AS"/>
</dbReference>
<dbReference type="Pfam" id="PF00069">
    <property type="entry name" value="Pkinase"/>
    <property type="match status" value="1"/>
</dbReference>
<feature type="domain" description="Protein kinase" evidence="1">
    <location>
        <begin position="1"/>
        <end position="214"/>
    </location>
</feature>
<reference evidence="2" key="1">
    <citation type="journal article" date="2020" name="J. Eukaryot. Microbiol.">
        <title>De novo Sequencing, Assembly and Annotation of the Transcriptome for the Free-Living Testate Amoeba Arcella intermedia.</title>
        <authorList>
            <person name="Ribeiro G.M."/>
            <person name="Porfirio-Sousa A.L."/>
            <person name="Maurer-Alcala X.X."/>
            <person name="Katz L.A."/>
            <person name="Lahr D.J.G."/>
        </authorList>
    </citation>
    <scope>NUCLEOTIDE SEQUENCE</scope>
</reference>
<dbReference type="GO" id="GO:0004672">
    <property type="term" value="F:protein kinase activity"/>
    <property type="evidence" value="ECO:0007669"/>
    <property type="project" value="InterPro"/>
</dbReference>
<sequence length="214" mass="23844">MLYAFETCGVPRVIKIIENEKDLRQEFSIWEIISKGAEMDNINLVPILKCVAIPREKGKGSVGGLLMPVYICSLATVPIPSSPQHLLHCTKQVKLALDQMHGSGIGHCDVKPQNIFLDSSGNHFLGDYGAAQRIGDEVVEVSWNYFPDVDWKASKKLDYALLVVSILSQSNVRSIAGPDPSKRTIPILRKEVVETFQMRDLELMNLLLSLLDIK</sequence>
<evidence type="ECO:0000259" key="1">
    <source>
        <dbReference type="PROSITE" id="PS50011"/>
    </source>
</evidence>
<organism evidence="2">
    <name type="scientific">Arcella intermedia</name>
    <dbReference type="NCBI Taxonomy" id="1963864"/>
    <lineage>
        <taxon>Eukaryota</taxon>
        <taxon>Amoebozoa</taxon>
        <taxon>Tubulinea</taxon>
        <taxon>Elardia</taxon>
        <taxon>Arcellinida</taxon>
        <taxon>Sphaerothecina</taxon>
        <taxon>Arcellidae</taxon>
        <taxon>Arcella</taxon>
    </lineage>
</organism>
<dbReference type="InterPro" id="IPR011009">
    <property type="entry name" value="Kinase-like_dom_sf"/>
</dbReference>
<dbReference type="Gene3D" id="1.10.510.10">
    <property type="entry name" value="Transferase(Phosphotransferase) domain 1"/>
    <property type="match status" value="1"/>
</dbReference>